<keyword evidence="2 4" id="KW-0547">Nucleotide-binding</keyword>
<dbReference type="EC" id="2.3.1.-" evidence="7"/>
<keyword evidence="7" id="KW-0012">Acyltransferase</keyword>
<dbReference type="SMART" id="SM00881">
    <property type="entry name" value="CoA_binding"/>
    <property type="match status" value="1"/>
</dbReference>
<dbReference type="EMBL" id="JAUKVY010000002">
    <property type="protein sequence ID" value="MDO1531433.1"/>
    <property type="molecule type" value="Genomic_DNA"/>
</dbReference>
<dbReference type="SUPFAM" id="SSF52210">
    <property type="entry name" value="Succinyl-CoA synthetase domains"/>
    <property type="match status" value="2"/>
</dbReference>
<dbReference type="SUPFAM" id="SSF55729">
    <property type="entry name" value="Acyl-CoA N-acyltransferases (Nat)"/>
    <property type="match status" value="1"/>
</dbReference>
<dbReference type="Proteomes" id="UP001169027">
    <property type="component" value="Unassembled WGS sequence"/>
</dbReference>
<dbReference type="Gene3D" id="3.40.630.30">
    <property type="match status" value="1"/>
</dbReference>
<dbReference type="InterPro" id="IPR036291">
    <property type="entry name" value="NAD(P)-bd_dom_sf"/>
</dbReference>
<dbReference type="Gene3D" id="3.40.50.720">
    <property type="entry name" value="NAD(P)-binding Rossmann-like Domain"/>
    <property type="match status" value="1"/>
</dbReference>
<dbReference type="Pfam" id="PF13607">
    <property type="entry name" value="Succ_CoA_lig"/>
    <property type="match status" value="1"/>
</dbReference>
<dbReference type="InterPro" id="IPR032875">
    <property type="entry name" value="Succ_CoA_lig_flav_dom"/>
</dbReference>
<dbReference type="Pfam" id="PF13302">
    <property type="entry name" value="Acetyltransf_3"/>
    <property type="match status" value="1"/>
</dbReference>
<keyword evidence="1" id="KW-0436">Ligase</keyword>
<keyword evidence="8" id="KW-1185">Reference proteome</keyword>
<sequence length="892" mass="94431">MSIRHLDRLLLPRSVAVLGASHRPGAIGTHVWQHLRAGGFAGPVYPVNPKHARLDGLPVFARVADLPAAPDLALICTPARTVARLVAELGAAGARAAVIVGTGLSAAEQQAALDAARPHLLRLLGPDSLGVLSPHIGLHAGLAHVAARPGELAFISQSGAVASAMLDWATSRGIGLSHLVALGDHCDVDAGDLLDRFASDGRTRSILLYVESIASPRKFMSAARAAARNKPVIVVKAGRAGQGLRAPASHSGALAGSDIVHDAAIRRAGMLRVDTLQELFMAAATLARFRLNRSEALTILGNGGGAGVMAADAAARAGIRLAEPGAALLDQLGHALPPEASCANPIDLLGDAPAARYAAALAALLADPVSGAVLFIHAPTVAERSDEIARACAPLVRANDPRLMGCWLGDADMAPARQLFEAAGIPDYPTPEDAVRAFGMLQTYRNNQALLMEAPSASENPAPDVPAAQRLLETAAADGREWLAEHEAKAVLQAYGVPVVRTRMVPASAEGLLDAARELGYPVVLKIVSRDVAHKTDVGGVRLDLRDPAALEQAVGEMRQALGTLQAGARIDGFTVQPMVHRPHAQEVIVGASIDEVFGPVILCGGGGIAVEVTADVAVALPPLNRSLARELVSRTRVSRLLAGYRDHPPADLDALHDVLIAVSQMLADLPQLAELDINPLWVDEHGALALDARLRVAAGRVAGAANFAIRPYPTQWVRQAEWNGRPITIRPIRPEDEGQHRRFLERLDPEDVRMRLFQARSELPRSELARLAQIDYDREMAFIAEGTAADGRPETLGVARTVCDPDNVEAEFALVVRSDLKGGGLGRMLFEQLIAHARSRGTRRLVGMILRENTRMLKLSRALGFERVPSLEDSADVLHVALNLEPPPPAA</sequence>
<dbReference type="GO" id="GO:0016746">
    <property type="term" value="F:acyltransferase activity"/>
    <property type="evidence" value="ECO:0007669"/>
    <property type="project" value="UniProtKB-KW"/>
</dbReference>
<dbReference type="PANTHER" id="PTHR43334">
    <property type="entry name" value="ACETATE--COA LIGASE [ADP-FORMING]"/>
    <property type="match status" value="1"/>
</dbReference>
<dbReference type="Pfam" id="PF19045">
    <property type="entry name" value="Ligase_CoA_2"/>
    <property type="match status" value="1"/>
</dbReference>
<evidence type="ECO:0000313" key="7">
    <source>
        <dbReference type="EMBL" id="MDO1531433.1"/>
    </source>
</evidence>
<dbReference type="Pfam" id="PF13549">
    <property type="entry name" value="ATP-grasp_5"/>
    <property type="match status" value="1"/>
</dbReference>
<dbReference type="InterPro" id="IPR051538">
    <property type="entry name" value="Acyl-CoA_Synth/Transferase"/>
</dbReference>
<protein>
    <submittedName>
        <fullName evidence="7">GNAT family N-acetyltransferase</fullName>
        <ecNumber evidence="7">2.3.1.-</ecNumber>
    </submittedName>
</protein>
<dbReference type="RefSeq" id="WP_301804190.1">
    <property type="nucleotide sequence ID" value="NZ_JAUJZH010000002.1"/>
</dbReference>
<dbReference type="PANTHER" id="PTHR43334:SF1">
    <property type="entry name" value="3-HYDROXYPROPIONATE--COA LIGASE [ADP-FORMING]"/>
    <property type="match status" value="1"/>
</dbReference>
<name>A0ABT8RXN6_9BURK</name>
<dbReference type="SUPFAM" id="SSF56059">
    <property type="entry name" value="Glutathione synthetase ATP-binding domain-like"/>
    <property type="match status" value="1"/>
</dbReference>
<gene>
    <name evidence="7" type="ORF">Q2T77_03955</name>
</gene>
<dbReference type="Pfam" id="PF13380">
    <property type="entry name" value="CoA_binding_2"/>
    <property type="match status" value="1"/>
</dbReference>
<evidence type="ECO:0000256" key="4">
    <source>
        <dbReference type="PROSITE-ProRule" id="PRU00409"/>
    </source>
</evidence>
<dbReference type="InterPro" id="IPR003781">
    <property type="entry name" value="CoA-bd"/>
</dbReference>
<feature type="domain" description="ATP-grasp" evidence="5">
    <location>
        <begin position="489"/>
        <end position="526"/>
    </location>
</feature>
<evidence type="ECO:0000259" key="5">
    <source>
        <dbReference type="PROSITE" id="PS50975"/>
    </source>
</evidence>
<keyword evidence="7" id="KW-0808">Transferase</keyword>
<dbReference type="InterPro" id="IPR016181">
    <property type="entry name" value="Acyl_CoA_acyltransferase"/>
</dbReference>
<evidence type="ECO:0000259" key="6">
    <source>
        <dbReference type="PROSITE" id="PS51186"/>
    </source>
</evidence>
<evidence type="ECO:0000256" key="2">
    <source>
        <dbReference type="ARBA" id="ARBA00022741"/>
    </source>
</evidence>
<organism evidence="7 8">
    <name type="scientific">Variovorax ginsengisoli</name>
    <dbReference type="NCBI Taxonomy" id="363844"/>
    <lineage>
        <taxon>Bacteria</taxon>
        <taxon>Pseudomonadati</taxon>
        <taxon>Pseudomonadota</taxon>
        <taxon>Betaproteobacteria</taxon>
        <taxon>Burkholderiales</taxon>
        <taxon>Comamonadaceae</taxon>
        <taxon>Variovorax</taxon>
    </lineage>
</organism>
<dbReference type="InterPro" id="IPR043938">
    <property type="entry name" value="Ligase_CoA_dom"/>
</dbReference>
<dbReference type="SUPFAM" id="SSF51735">
    <property type="entry name" value="NAD(P)-binding Rossmann-fold domains"/>
    <property type="match status" value="1"/>
</dbReference>
<dbReference type="InterPro" id="IPR011761">
    <property type="entry name" value="ATP-grasp"/>
</dbReference>
<reference evidence="7" key="1">
    <citation type="submission" date="2023-06" db="EMBL/GenBank/DDBJ databases">
        <authorList>
            <person name="Jiang Y."/>
            <person name="Liu Q."/>
        </authorList>
    </citation>
    <scope>NUCLEOTIDE SEQUENCE</scope>
    <source>
        <strain evidence="7">CGMCC 1.12090</strain>
    </source>
</reference>
<dbReference type="Gene3D" id="3.30.470.20">
    <property type="entry name" value="ATP-grasp fold, B domain"/>
    <property type="match status" value="1"/>
</dbReference>
<evidence type="ECO:0000256" key="3">
    <source>
        <dbReference type="ARBA" id="ARBA00022840"/>
    </source>
</evidence>
<proteinExistence type="predicted"/>
<comment type="caution">
    <text evidence="7">The sequence shown here is derived from an EMBL/GenBank/DDBJ whole genome shotgun (WGS) entry which is preliminary data.</text>
</comment>
<accession>A0ABT8RXN6</accession>
<dbReference type="Gene3D" id="3.30.1490.20">
    <property type="entry name" value="ATP-grasp fold, A domain"/>
    <property type="match status" value="1"/>
</dbReference>
<evidence type="ECO:0000313" key="8">
    <source>
        <dbReference type="Proteomes" id="UP001169027"/>
    </source>
</evidence>
<dbReference type="PROSITE" id="PS50975">
    <property type="entry name" value="ATP_GRASP"/>
    <property type="match status" value="1"/>
</dbReference>
<dbReference type="InterPro" id="IPR013815">
    <property type="entry name" value="ATP_grasp_subdomain_1"/>
</dbReference>
<dbReference type="InterPro" id="IPR000182">
    <property type="entry name" value="GNAT_dom"/>
</dbReference>
<dbReference type="InterPro" id="IPR016102">
    <property type="entry name" value="Succinyl-CoA_synth-like"/>
</dbReference>
<dbReference type="PROSITE" id="PS51186">
    <property type="entry name" value="GNAT"/>
    <property type="match status" value="1"/>
</dbReference>
<evidence type="ECO:0000256" key="1">
    <source>
        <dbReference type="ARBA" id="ARBA00022598"/>
    </source>
</evidence>
<dbReference type="Gene3D" id="3.40.50.261">
    <property type="entry name" value="Succinyl-CoA synthetase domains"/>
    <property type="match status" value="2"/>
</dbReference>
<feature type="domain" description="N-acetyltransferase" evidence="6">
    <location>
        <begin position="728"/>
        <end position="888"/>
    </location>
</feature>
<keyword evidence="3 4" id="KW-0067">ATP-binding</keyword>